<reference evidence="1 2" key="2">
    <citation type="submission" date="2018-11" db="EMBL/GenBank/DDBJ databases">
        <authorList>
            <consortium name="Pathogen Informatics"/>
        </authorList>
    </citation>
    <scope>NUCLEOTIDE SEQUENCE [LARGE SCALE GENOMIC DNA]</scope>
</reference>
<reference evidence="3" key="1">
    <citation type="submission" date="2016-06" db="UniProtKB">
        <authorList>
            <consortium name="WormBaseParasite"/>
        </authorList>
    </citation>
    <scope>IDENTIFICATION</scope>
</reference>
<sequence length="119" mass="13455">MFAAAEDSKNEKDYVNMDESLTENLKKKLYESATNEAVQSEQSKLQAAEMVSSEETLNLPLEVKAVNQKDCIQTYKNVRGMCNPPSTSQLYRACKSWYRLCPDYHELSFSPETAVQSTG</sequence>
<evidence type="ECO:0000313" key="2">
    <source>
        <dbReference type="Proteomes" id="UP000271098"/>
    </source>
</evidence>
<gene>
    <name evidence="1" type="ORF">GPUH_LOCUS10346</name>
</gene>
<accession>A0A183DNQ5</accession>
<organism evidence="3">
    <name type="scientific">Gongylonema pulchrum</name>
    <dbReference type="NCBI Taxonomy" id="637853"/>
    <lineage>
        <taxon>Eukaryota</taxon>
        <taxon>Metazoa</taxon>
        <taxon>Ecdysozoa</taxon>
        <taxon>Nematoda</taxon>
        <taxon>Chromadorea</taxon>
        <taxon>Rhabditida</taxon>
        <taxon>Spirurina</taxon>
        <taxon>Spiruromorpha</taxon>
        <taxon>Spiruroidea</taxon>
        <taxon>Gongylonematidae</taxon>
        <taxon>Gongylonema</taxon>
    </lineage>
</organism>
<evidence type="ECO:0000313" key="1">
    <source>
        <dbReference type="EMBL" id="VDN17323.1"/>
    </source>
</evidence>
<evidence type="ECO:0000313" key="3">
    <source>
        <dbReference type="WBParaSite" id="GPUH_0001035901-mRNA-1"/>
    </source>
</evidence>
<name>A0A183DNQ5_9BILA</name>
<dbReference type="WBParaSite" id="GPUH_0001035901-mRNA-1">
    <property type="protein sequence ID" value="GPUH_0001035901-mRNA-1"/>
    <property type="gene ID" value="GPUH_0001035901"/>
</dbReference>
<dbReference type="AlphaFoldDB" id="A0A183DNQ5"/>
<dbReference type="Proteomes" id="UP000271098">
    <property type="component" value="Unassembled WGS sequence"/>
</dbReference>
<protein>
    <submittedName>
        <fullName evidence="3">ShKT domain-containing protein</fullName>
    </submittedName>
</protein>
<proteinExistence type="predicted"/>
<dbReference type="EMBL" id="UYRT01077935">
    <property type="protein sequence ID" value="VDN17323.1"/>
    <property type="molecule type" value="Genomic_DNA"/>
</dbReference>
<keyword evidence="2" id="KW-1185">Reference proteome</keyword>